<dbReference type="EMBL" id="SLWQ01000007">
    <property type="protein sequence ID" value="TCO38951.1"/>
    <property type="molecule type" value="Genomic_DNA"/>
</dbReference>
<dbReference type="NCBIfam" id="TIGR02532">
    <property type="entry name" value="IV_pilin_GFxxxE"/>
    <property type="match status" value="1"/>
</dbReference>
<dbReference type="NCBIfam" id="TIGR01708">
    <property type="entry name" value="typeII_sec_gspH"/>
    <property type="match status" value="1"/>
</dbReference>
<protein>
    <recommendedName>
        <fullName evidence="2">Type II secretion system protein H</fullName>
    </recommendedName>
    <alternativeName>
        <fullName evidence="10">General secretion pathway protein H</fullName>
    </alternativeName>
</protein>
<comment type="similarity">
    <text evidence="9">Belongs to the GSP H family.</text>
</comment>
<evidence type="ECO:0000256" key="11">
    <source>
        <dbReference type="SAM" id="Phobius"/>
    </source>
</evidence>
<dbReference type="AlphaFoldDB" id="A0A4R2I451"/>
<dbReference type="PRINTS" id="PR00885">
    <property type="entry name" value="BCTERIALGSPH"/>
</dbReference>
<comment type="subcellular location">
    <subcellularLocation>
        <location evidence="1">Cell inner membrane</location>
        <topology evidence="1">Single-pass membrane protein</topology>
    </subcellularLocation>
</comment>
<keyword evidence="3" id="KW-1003">Cell membrane</keyword>
<accession>A0A4R2I451</accession>
<name>A0A4R2I451_9GAMM</name>
<dbReference type="InterPro" id="IPR049875">
    <property type="entry name" value="TypeII_GspH"/>
</dbReference>
<evidence type="ECO:0000256" key="10">
    <source>
        <dbReference type="ARBA" id="ARBA00030775"/>
    </source>
</evidence>
<proteinExistence type="inferred from homology"/>
<dbReference type="Pfam" id="PF07963">
    <property type="entry name" value="N_methyl"/>
    <property type="match status" value="1"/>
</dbReference>
<keyword evidence="8 11" id="KW-0472">Membrane</keyword>
<evidence type="ECO:0000256" key="7">
    <source>
        <dbReference type="ARBA" id="ARBA00022989"/>
    </source>
</evidence>
<organism evidence="13 14">
    <name type="scientific">Dokdonella fugitiva</name>
    <dbReference type="NCBI Taxonomy" id="328517"/>
    <lineage>
        <taxon>Bacteria</taxon>
        <taxon>Pseudomonadati</taxon>
        <taxon>Pseudomonadota</taxon>
        <taxon>Gammaproteobacteria</taxon>
        <taxon>Lysobacterales</taxon>
        <taxon>Rhodanobacteraceae</taxon>
        <taxon>Dokdonella</taxon>
    </lineage>
</organism>
<dbReference type="SUPFAM" id="SSF54523">
    <property type="entry name" value="Pili subunits"/>
    <property type="match status" value="1"/>
</dbReference>
<comment type="caution">
    <text evidence="13">The sequence shown here is derived from an EMBL/GenBank/DDBJ whole genome shotgun (WGS) entry which is preliminary data.</text>
</comment>
<keyword evidence="4" id="KW-0488">Methylation</keyword>
<sequence>MGNREWSKPSAVADRPVPFDARHHVGCGPDHLPFPMPHSRALGFTLIEVLVVVVIVAVLATALVLAVGGGSERKLAGESERFQALLGHACEEAQLGGREIGVVLGGDGYAFLRLDGSQWRPFARDDELRARAWPAGLAFELRRDGRIVEGAGGERAVPQLVCFSSGELTPFTLTLSLGDAASRRIDGDEDGDVRIRSIEAPR</sequence>
<dbReference type="Gene3D" id="3.55.40.10">
    <property type="entry name" value="minor pseudopilin epsh domain"/>
    <property type="match status" value="1"/>
</dbReference>
<dbReference type="GO" id="GO:0015628">
    <property type="term" value="P:protein secretion by the type II secretion system"/>
    <property type="evidence" value="ECO:0007669"/>
    <property type="project" value="InterPro"/>
</dbReference>
<evidence type="ECO:0000256" key="8">
    <source>
        <dbReference type="ARBA" id="ARBA00023136"/>
    </source>
</evidence>
<dbReference type="InterPro" id="IPR012902">
    <property type="entry name" value="N_methyl_site"/>
</dbReference>
<dbReference type="InterPro" id="IPR002416">
    <property type="entry name" value="T2SS_protein-GspH"/>
</dbReference>
<evidence type="ECO:0000256" key="2">
    <source>
        <dbReference type="ARBA" id="ARBA00021549"/>
    </source>
</evidence>
<feature type="transmembrane region" description="Helical" evidence="11">
    <location>
        <begin position="41"/>
        <end position="67"/>
    </location>
</feature>
<dbReference type="GO" id="GO:0015627">
    <property type="term" value="C:type II protein secretion system complex"/>
    <property type="evidence" value="ECO:0007669"/>
    <property type="project" value="InterPro"/>
</dbReference>
<dbReference type="GO" id="GO:0005886">
    <property type="term" value="C:plasma membrane"/>
    <property type="evidence" value="ECO:0007669"/>
    <property type="project" value="UniProtKB-SubCell"/>
</dbReference>
<dbReference type="InterPro" id="IPR022346">
    <property type="entry name" value="T2SS_GspH"/>
</dbReference>
<evidence type="ECO:0000256" key="1">
    <source>
        <dbReference type="ARBA" id="ARBA00004377"/>
    </source>
</evidence>
<keyword evidence="7 11" id="KW-1133">Transmembrane helix</keyword>
<keyword evidence="6 11" id="KW-0812">Transmembrane</keyword>
<evidence type="ECO:0000256" key="3">
    <source>
        <dbReference type="ARBA" id="ARBA00022475"/>
    </source>
</evidence>
<keyword evidence="5" id="KW-0997">Cell inner membrane</keyword>
<reference evidence="13 14" key="1">
    <citation type="journal article" date="2015" name="Stand. Genomic Sci.">
        <title>Genomic Encyclopedia of Bacterial and Archaeal Type Strains, Phase III: the genomes of soil and plant-associated and newly described type strains.</title>
        <authorList>
            <person name="Whitman W.B."/>
            <person name="Woyke T."/>
            <person name="Klenk H.P."/>
            <person name="Zhou Y."/>
            <person name="Lilburn T.G."/>
            <person name="Beck B.J."/>
            <person name="De Vos P."/>
            <person name="Vandamme P."/>
            <person name="Eisen J.A."/>
            <person name="Garrity G."/>
            <person name="Hugenholtz P."/>
            <person name="Kyrpides N.C."/>
        </authorList>
    </citation>
    <scope>NUCLEOTIDE SEQUENCE [LARGE SCALE GENOMIC DNA]</scope>
    <source>
        <strain evidence="13 14">A3</strain>
    </source>
</reference>
<gene>
    <name evidence="13" type="ORF">EV148_107239</name>
</gene>
<dbReference type="InterPro" id="IPR045584">
    <property type="entry name" value="Pilin-like"/>
</dbReference>
<evidence type="ECO:0000256" key="4">
    <source>
        <dbReference type="ARBA" id="ARBA00022481"/>
    </source>
</evidence>
<evidence type="ECO:0000313" key="14">
    <source>
        <dbReference type="Proteomes" id="UP000294862"/>
    </source>
</evidence>
<evidence type="ECO:0000256" key="5">
    <source>
        <dbReference type="ARBA" id="ARBA00022519"/>
    </source>
</evidence>
<dbReference type="Proteomes" id="UP000294862">
    <property type="component" value="Unassembled WGS sequence"/>
</dbReference>
<evidence type="ECO:0000256" key="9">
    <source>
        <dbReference type="ARBA" id="ARBA00025772"/>
    </source>
</evidence>
<feature type="domain" description="General secretion pathway GspH" evidence="12">
    <location>
        <begin position="79"/>
        <end position="191"/>
    </location>
</feature>
<evidence type="ECO:0000313" key="13">
    <source>
        <dbReference type="EMBL" id="TCO38951.1"/>
    </source>
</evidence>
<dbReference type="Pfam" id="PF12019">
    <property type="entry name" value="GspH"/>
    <property type="match status" value="1"/>
</dbReference>
<evidence type="ECO:0000259" key="12">
    <source>
        <dbReference type="Pfam" id="PF12019"/>
    </source>
</evidence>
<evidence type="ECO:0000256" key="6">
    <source>
        <dbReference type="ARBA" id="ARBA00022692"/>
    </source>
</evidence>
<keyword evidence="14" id="KW-1185">Reference proteome</keyword>